<dbReference type="PROSITE" id="PS51420">
    <property type="entry name" value="RHO"/>
    <property type="match status" value="1"/>
</dbReference>
<dbReference type="NCBIfam" id="TIGR00231">
    <property type="entry name" value="small_GTP"/>
    <property type="match status" value="1"/>
</dbReference>
<evidence type="ECO:0000256" key="2">
    <source>
        <dbReference type="ARBA" id="ARBA00023134"/>
    </source>
</evidence>
<protein>
    <submittedName>
        <fullName evidence="4">Uncharacterized protein</fullName>
    </submittedName>
</protein>
<evidence type="ECO:0000256" key="1">
    <source>
        <dbReference type="ARBA" id="ARBA00022741"/>
    </source>
</evidence>
<dbReference type="SMART" id="SM00175">
    <property type="entry name" value="RAB"/>
    <property type="match status" value="1"/>
</dbReference>
<evidence type="ECO:0000256" key="3">
    <source>
        <dbReference type="SAM" id="MobiDB-lite"/>
    </source>
</evidence>
<dbReference type="Gene3D" id="3.40.50.300">
    <property type="entry name" value="P-loop containing nucleotide triphosphate hydrolases"/>
    <property type="match status" value="1"/>
</dbReference>
<dbReference type="CDD" id="cd00157">
    <property type="entry name" value="Rho"/>
    <property type="match status" value="1"/>
</dbReference>
<reference evidence="4" key="1">
    <citation type="submission" date="2021-01" db="EMBL/GenBank/DDBJ databases">
        <authorList>
            <person name="Corre E."/>
            <person name="Pelletier E."/>
            <person name="Niang G."/>
            <person name="Scheremetjew M."/>
            <person name="Finn R."/>
            <person name="Kale V."/>
            <person name="Holt S."/>
            <person name="Cochrane G."/>
            <person name="Meng A."/>
            <person name="Brown T."/>
            <person name="Cohen L."/>
        </authorList>
    </citation>
    <scope>NUCLEOTIDE SEQUENCE</scope>
    <source>
        <strain evidence="4">WS</strain>
    </source>
</reference>
<gene>
    <name evidence="4" type="ORF">PCOS0759_LOCUS3013</name>
</gene>
<feature type="compositionally biased region" description="Gly residues" evidence="3">
    <location>
        <begin position="196"/>
        <end position="206"/>
    </location>
</feature>
<dbReference type="EMBL" id="HBGD01003652">
    <property type="protein sequence ID" value="CAD9079773.1"/>
    <property type="molecule type" value="Transcribed_RNA"/>
</dbReference>
<dbReference type="PANTHER" id="PTHR24072">
    <property type="entry name" value="RHO FAMILY GTPASE"/>
    <property type="match status" value="1"/>
</dbReference>
<sequence length="206" mass="22837">MSKTTHIKCVVVGDGAVGKTCMLWVYANNVFPEDYVPTVFDNYSANVIVDGRTVNLGLWDTAGQEDYDRLRPLSYPGTDVFLLCFSLISRSSFDNITEKWYPEVKHHSPKSVILLVGTKLDLKEDEDYVMQLKERDQDVIAYNEGAELAKKLDAVKYVECSAKTGKNLKQVFDHSIRAALFGGRTQKGGKGKKGKSGNGKGGCIML</sequence>
<name>A0A7S1KND1_9EUKA</name>
<organism evidence="4">
    <name type="scientific">Percolomonas cosmopolitus</name>
    <dbReference type="NCBI Taxonomy" id="63605"/>
    <lineage>
        <taxon>Eukaryota</taxon>
        <taxon>Discoba</taxon>
        <taxon>Heterolobosea</taxon>
        <taxon>Tetramitia</taxon>
        <taxon>Eutetramitia</taxon>
        <taxon>Percolomonadidae</taxon>
        <taxon>Percolomonas</taxon>
    </lineage>
</organism>
<dbReference type="GO" id="GO:0003924">
    <property type="term" value="F:GTPase activity"/>
    <property type="evidence" value="ECO:0007669"/>
    <property type="project" value="InterPro"/>
</dbReference>
<dbReference type="PRINTS" id="PR00449">
    <property type="entry name" value="RASTRNSFRMNG"/>
</dbReference>
<keyword evidence="2" id="KW-0342">GTP-binding</keyword>
<dbReference type="AlphaFoldDB" id="A0A7S1KND1"/>
<dbReference type="InterPro" id="IPR005225">
    <property type="entry name" value="Small_GTP-bd"/>
</dbReference>
<dbReference type="PROSITE" id="PS51419">
    <property type="entry name" value="RAB"/>
    <property type="match status" value="1"/>
</dbReference>
<keyword evidence="1" id="KW-0547">Nucleotide-binding</keyword>
<dbReference type="SMART" id="SM00173">
    <property type="entry name" value="RAS"/>
    <property type="match status" value="1"/>
</dbReference>
<evidence type="ECO:0000313" key="4">
    <source>
        <dbReference type="EMBL" id="CAD9079773.1"/>
    </source>
</evidence>
<dbReference type="SUPFAM" id="SSF52540">
    <property type="entry name" value="P-loop containing nucleoside triphosphate hydrolases"/>
    <property type="match status" value="1"/>
</dbReference>
<feature type="region of interest" description="Disordered" evidence="3">
    <location>
        <begin position="184"/>
        <end position="206"/>
    </location>
</feature>
<accession>A0A7S1KND1</accession>
<dbReference type="SMART" id="SM00174">
    <property type="entry name" value="RHO"/>
    <property type="match status" value="1"/>
</dbReference>
<dbReference type="InterPro" id="IPR027417">
    <property type="entry name" value="P-loop_NTPase"/>
</dbReference>
<dbReference type="PROSITE" id="PS51421">
    <property type="entry name" value="RAS"/>
    <property type="match status" value="1"/>
</dbReference>
<proteinExistence type="predicted"/>
<dbReference type="GO" id="GO:0007264">
    <property type="term" value="P:small GTPase-mediated signal transduction"/>
    <property type="evidence" value="ECO:0007669"/>
    <property type="project" value="InterPro"/>
</dbReference>
<dbReference type="GO" id="GO:0005525">
    <property type="term" value="F:GTP binding"/>
    <property type="evidence" value="ECO:0007669"/>
    <property type="project" value="UniProtKB-KW"/>
</dbReference>
<dbReference type="InterPro" id="IPR001806">
    <property type="entry name" value="Small_GTPase"/>
</dbReference>
<dbReference type="FunFam" id="3.40.50.300:FF:000118">
    <property type="entry name" value="Rho-related GTP-binding protein RhoG"/>
    <property type="match status" value="1"/>
</dbReference>
<dbReference type="InterPro" id="IPR003578">
    <property type="entry name" value="Small_GTPase_Rho"/>
</dbReference>
<dbReference type="Pfam" id="PF00071">
    <property type="entry name" value="Ras"/>
    <property type="match status" value="1"/>
</dbReference>